<dbReference type="EMBL" id="JBHSGD010000004">
    <property type="protein sequence ID" value="MFC4651833.1"/>
    <property type="molecule type" value="Genomic_DNA"/>
</dbReference>
<keyword evidence="1" id="KW-0813">Transport</keyword>
<protein>
    <submittedName>
        <fullName evidence="5">ATP-binding cassette domain-containing protein</fullName>
    </submittedName>
</protein>
<dbReference type="PANTHER" id="PTHR42939:SF1">
    <property type="entry name" value="ABC TRANSPORTER ATP-BINDING PROTEIN ALBC-RELATED"/>
    <property type="match status" value="1"/>
</dbReference>
<dbReference type="PANTHER" id="PTHR42939">
    <property type="entry name" value="ABC TRANSPORTER ATP-BINDING PROTEIN ALBC-RELATED"/>
    <property type="match status" value="1"/>
</dbReference>
<proteinExistence type="predicted"/>
<dbReference type="PROSITE" id="PS50893">
    <property type="entry name" value="ABC_TRANSPORTER_2"/>
    <property type="match status" value="1"/>
</dbReference>
<feature type="domain" description="ABC transporter" evidence="4">
    <location>
        <begin position="3"/>
        <end position="230"/>
    </location>
</feature>
<keyword evidence="2" id="KW-0547">Nucleotide-binding</keyword>
<sequence>MQIKIENLTFSYKSKAVLSIHESEFDSGKIYGIVGKNGVGKTTFFKTLTNIITNYSGRISFDEQEVKKNPNLLTKVGIMLDDMELYKSYTGLFNLRYFGGLRGGFDEARALEIAAKLDLTTEQLMGKVSRYSLGMKKKLILLISIMNDAEILIFDEPFRGIDAKSVEWMRSYLLDLKQKGKLILISSHVQEDIESVCDQVYLLAGGDFKASFDLRDTKQLLTYTVVVNEPEKLKTYLTDAGLEPVVTGNNVKFDSTIEDFQKTFRHAVEHGVDFDSIKKESKFADIIKNGEA</sequence>
<dbReference type="InterPro" id="IPR003439">
    <property type="entry name" value="ABC_transporter-like_ATP-bd"/>
</dbReference>
<dbReference type="Proteomes" id="UP001595987">
    <property type="component" value="Unassembled WGS sequence"/>
</dbReference>
<comment type="caution">
    <text evidence="5">The sequence shown here is derived from an EMBL/GenBank/DDBJ whole genome shotgun (WGS) entry which is preliminary data.</text>
</comment>
<evidence type="ECO:0000313" key="5">
    <source>
        <dbReference type="EMBL" id="MFC4651833.1"/>
    </source>
</evidence>
<evidence type="ECO:0000256" key="1">
    <source>
        <dbReference type="ARBA" id="ARBA00022448"/>
    </source>
</evidence>
<dbReference type="Gene3D" id="3.40.50.300">
    <property type="entry name" value="P-loop containing nucleotide triphosphate hydrolases"/>
    <property type="match status" value="1"/>
</dbReference>
<organism evidence="5 6">
    <name type="scientific">Lactococcus nasutitermitis</name>
    <dbReference type="NCBI Taxonomy" id="1652957"/>
    <lineage>
        <taxon>Bacteria</taxon>
        <taxon>Bacillati</taxon>
        <taxon>Bacillota</taxon>
        <taxon>Bacilli</taxon>
        <taxon>Lactobacillales</taxon>
        <taxon>Streptococcaceae</taxon>
        <taxon>Lactococcus</taxon>
    </lineage>
</organism>
<evidence type="ECO:0000256" key="3">
    <source>
        <dbReference type="ARBA" id="ARBA00022840"/>
    </source>
</evidence>
<dbReference type="CDD" id="cd03230">
    <property type="entry name" value="ABC_DR_subfamily_A"/>
    <property type="match status" value="1"/>
</dbReference>
<evidence type="ECO:0000313" key="6">
    <source>
        <dbReference type="Proteomes" id="UP001595987"/>
    </source>
</evidence>
<evidence type="ECO:0000256" key="2">
    <source>
        <dbReference type="ARBA" id="ARBA00022741"/>
    </source>
</evidence>
<accession>A0ABV9JCW9</accession>
<evidence type="ECO:0000259" key="4">
    <source>
        <dbReference type="PROSITE" id="PS50893"/>
    </source>
</evidence>
<keyword evidence="6" id="KW-1185">Reference proteome</keyword>
<dbReference type="GO" id="GO:0005524">
    <property type="term" value="F:ATP binding"/>
    <property type="evidence" value="ECO:0007669"/>
    <property type="project" value="UniProtKB-KW"/>
</dbReference>
<dbReference type="SMART" id="SM00382">
    <property type="entry name" value="AAA"/>
    <property type="match status" value="1"/>
</dbReference>
<dbReference type="InterPro" id="IPR017871">
    <property type="entry name" value="ABC_transporter-like_CS"/>
</dbReference>
<dbReference type="InterPro" id="IPR003593">
    <property type="entry name" value="AAA+_ATPase"/>
</dbReference>
<dbReference type="InterPro" id="IPR027417">
    <property type="entry name" value="P-loop_NTPase"/>
</dbReference>
<name>A0ABV9JCW9_9LACT</name>
<dbReference type="Pfam" id="PF00005">
    <property type="entry name" value="ABC_tran"/>
    <property type="match status" value="1"/>
</dbReference>
<gene>
    <name evidence="5" type="ORF">ACFO26_02845</name>
</gene>
<dbReference type="RefSeq" id="WP_213533909.1">
    <property type="nucleotide sequence ID" value="NZ_BOVQ01000002.1"/>
</dbReference>
<dbReference type="SUPFAM" id="SSF52540">
    <property type="entry name" value="P-loop containing nucleoside triphosphate hydrolases"/>
    <property type="match status" value="1"/>
</dbReference>
<keyword evidence="3 5" id="KW-0067">ATP-binding</keyword>
<reference evidence="6" key="1">
    <citation type="journal article" date="2019" name="Int. J. Syst. Evol. Microbiol.">
        <title>The Global Catalogue of Microorganisms (GCM) 10K type strain sequencing project: providing services to taxonomists for standard genome sequencing and annotation.</title>
        <authorList>
            <consortium name="The Broad Institute Genomics Platform"/>
            <consortium name="The Broad Institute Genome Sequencing Center for Infectious Disease"/>
            <person name="Wu L."/>
            <person name="Ma J."/>
        </authorList>
    </citation>
    <scope>NUCLEOTIDE SEQUENCE [LARGE SCALE GENOMIC DNA]</scope>
    <source>
        <strain evidence="6">CCUG 63287</strain>
    </source>
</reference>
<dbReference type="PROSITE" id="PS00211">
    <property type="entry name" value="ABC_TRANSPORTER_1"/>
    <property type="match status" value="1"/>
</dbReference>
<dbReference type="InterPro" id="IPR051782">
    <property type="entry name" value="ABC_Transporter_VariousFunc"/>
</dbReference>